<evidence type="ECO:0000256" key="5">
    <source>
        <dbReference type="ARBA" id="ARBA00022806"/>
    </source>
</evidence>
<dbReference type="GO" id="GO:0003723">
    <property type="term" value="F:RNA binding"/>
    <property type="evidence" value="ECO:0007669"/>
    <property type="project" value="TreeGrafter"/>
</dbReference>
<dbReference type="PROSITE" id="PS51192">
    <property type="entry name" value="HELICASE_ATP_BIND_1"/>
    <property type="match status" value="1"/>
</dbReference>
<keyword evidence="4" id="KW-0378">Hydrolase</keyword>
<dbReference type="FunFam" id="3.40.50.300:FF:000637">
    <property type="entry name" value="ATP-dependent RNA helicase DHX37/DHR1"/>
    <property type="match status" value="1"/>
</dbReference>
<proteinExistence type="inferred from homology"/>
<dbReference type="PROSITE" id="PS51194">
    <property type="entry name" value="HELICASE_CTER"/>
    <property type="match status" value="1"/>
</dbReference>
<dbReference type="PROSITE" id="PS00690">
    <property type="entry name" value="DEAH_ATP_HELICASE"/>
    <property type="match status" value="1"/>
</dbReference>
<dbReference type="Gene3D" id="1.20.120.1080">
    <property type="match status" value="1"/>
</dbReference>
<evidence type="ECO:0000259" key="9">
    <source>
        <dbReference type="PROSITE" id="PS51192"/>
    </source>
</evidence>
<evidence type="ECO:0000256" key="2">
    <source>
        <dbReference type="ARBA" id="ARBA00012552"/>
    </source>
</evidence>
<keyword evidence="12" id="KW-1185">Reference proteome</keyword>
<accession>A0AAR5PES3</accession>
<keyword evidence="6" id="KW-0067">ATP-binding</keyword>
<dbReference type="EnsemblMetazoa" id="XM_019903667.1">
    <property type="protein sequence ID" value="XP_019759226.1"/>
    <property type="gene ID" value="LOC109537101"/>
</dbReference>
<dbReference type="Pfam" id="PF00270">
    <property type="entry name" value="DEAD"/>
    <property type="match status" value="1"/>
</dbReference>
<reference evidence="11" key="2">
    <citation type="submission" date="2024-08" db="UniProtKB">
        <authorList>
            <consortium name="EnsemblMetazoa"/>
        </authorList>
    </citation>
    <scope>IDENTIFICATION</scope>
</reference>
<dbReference type="InterPro" id="IPR014001">
    <property type="entry name" value="Helicase_ATP-bd"/>
</dbReference>
<dbReference type="Pfam" id="PF07717">
    <property type="entry name" value="OB_NTP_bind"/>
    <property type="match status" value="1"/>
</dbReference>
<evidence type="ECO:0000259" key="10">
    <source>
        <dbReference type="PROSITE" id="PS51194"/>
    </source>
</evidence>
<dbReference type="InterPro" id="IPR007502">
    <property type="entry name" value="Helicase-assoc_dom"/>
</dbReference>
<dbReference type="Pfam" id="PF00271">
    <property type="entry name" value="Helicase_C"/>
    <property type="match status" value="1"/>
</dbReference>
<dbReference type="GO" id="GO:0005730">
    <property type="term" value="C:nucleolus"/>
    <property type="evidence" value="ECO:0007669"/>
    <property type="project" value="TreeGrafter"/>
</dbReference>
<dbReference type="Proteomes" id="UP000019118">
    <property type="component" value="Unassembled WGS sequence"/>
</dbReference>
<evidence type="ECO:0000313" key="12">
    <source>
        <dbReference type="Proteomes" id="UP000019118"/>
    </source>
</evidence>
<evidence type="ECO:0000256" key="6">
    <source>
        <dbReference type="ARBA" id="ARBA00022840"/>
    </source>
</evidence>
<keyword evidence="5" id="KW-0347">Helicase</keyword>
<dbReference type="PANTHER" id="PTHR18934">
    <property type="entry name" value="ATP-DEPENDENT RNA HELICASE"/>
    <property type="match status" value="1"/>
</dbReference>
<dbReference type="CDD" id="cd18791">
    <property type="entry name" value="SF2_C_RHA"/>
    <property type="match status" value="1"/>
</dbReference>
<dbReference type="InterPro" id="IPR027417">
    <property type="entry name" value="P-loop_NTPase"/>
</dbReference>
<dbReference type="Pfam" id="PF23362">
    <property type="entry name" value="DHX37_C"/>
    <property type="match status" value="1"/>
</dbReference>
<dbReference type="GO" id="GO:0005524">
    <property type="term" value="F:ATP binding"/>
    <property type="evidence" value="ECO:0007669"/>
    <property type="project" value="UniProtKB-KW"/>
</dbReference>
<feature type="domain" description="Helicase ATP-binding" evidence="9">
    <location>
        <begin position="275"/>
        <end position="441"/>
    </location>
</feature>
<dbReference type="Pfam" id="PF21010">
    <property type="entry name" value="HA2_C"/>
    <property type="match status" value="1"/>
</dbReference>
<dbReference type="SUPFAM" id="SSF52540">
    <property type="entry name" value="P-loop containing nucleoside triphosphate hydrolases"/>
    <property type="match status" value="1"/>
</dbReference>
<sequence>MGKKGFNWRARQVVETIVDDSSTKQIKHNLNVNGHYDQSNELVLPSTKRKTKTKDNKITVTRILSKKHRKRLEKIVDRKKKQKNRASLIESLQTVQATSEELSQLTSIASVQTKGLKRHYREEAHPETVKNRNVIIDDKPAPKLNSIRGAYRKKRRRLSDDHVQVVEKRSKIRDPNIVGFESSGSDVSTDNDDEVEVPQKISPGKVEKPKSCNVQKEAPVQKSTAEVVEVGDPKRKNPQKPVVRKPAVFVDLARSKEIQAARLKLPILAEEQQIVEIINENPIVIISGETGSGKTTQVPQFLYEAGYALERQICITEPRRVAAISMSKRVGEEMNLTSKEVSYLIRFEGNVTDETKIKFMTDGVLLKEIQSDFLLTKYSVIILDEAHERSVDTDLLIGFLSRIVPLRHKKGDPLKLIIMSATLRVNDFTENKHLFKKTPPVINVDSRQFPVTVHFNRRTNNDYLKDAYRKTVRIHNTLPEGGILVFVTGQQEVNYLVNKLRRAFPQNNTNKNRTGEGENSGDNEENPNESDSGDDFALKKMRKRLKKAKQTNLPEINLDDYSLQNDTETFSGEEYDGLSEDEEQADDEIVYRNAQPLWALPLYSMLPSQRQQKVFQPPPTGCRLCIISTNVAETSLTIPNIKYVVDTGKTKMKLYDKITGVTKYVVGWTSKASANQRAGRAGRTGPGHCYRLYSSAVFNNELPQFSPAEIQQKPIDDVYLQLKCIGLNNVIKFPFPSAPDLEQLKAAAHRLEVLGALKNGQLTGLGQTIAKFPVAARFGKMLSLSRQQDLLPYAIILVAALSVSEVLLERPLISTSAEDQSKTRQKWTSLRKQLAGAGNSLLLGDNGVLLKAIGCAEYTDSMTELRKTCDAYGLRHKAVLEIRKLRVQLTSEINKNFEDLDIVLQPKMEPPTDHQMKLLRQVLLSAMGDQIARKVPIDEVPKGEKLSKFKNAYQANNMEDLVFLQDSSVLRNIFPEFVVYQEIYETNKIYMRGVTAVDAAWLPVYVPALCNMSDPLADPPPFYNEETGTVYCWFKGTFGPQAWPLPPIKMPYPDGIDNFKWFAVFFLQGLPFKKLAKYQNCLKSLPAVMTKSWAKLKPMTQILLNGLLKKRAHSKQSLLDAWEEQPNYLLQEYLEWLPQSAHGEVSLLWPPLD</sequence>
<dbReference type="InterPro" id="IPR002464">
    <property type="entry name" value="DNA/RNA_helicase_DEAH_CS"/>
</dbReference>
<feature type="compositionally biased region" description="Acidic residues" evidence="8">
    <location>
        <begin position="519"/>
        <end position="534"/>
    </location>
</feature>
<dbReference type="SMART" id="SM00847">
    <property type="entry name" value="HA2"/>
    <property type="match status" value="1"/>
</dbReference>
<organism evidence="11 12">
    <name type="scientific">Dendroctonus ponderosae</name>
    <name type="common">Mountain pine beetle</name>
    <dbReference type="NCBI Taxonomy" id="77166"/>
    <lineage>
        <taxon>Eukaryota</taxon>
        <taxon>Metazoa</taxon>
        <taxon>Ecdysozoa</taxon>
        <taxon>Arthropoda</taxon>
        <taxon>Hexapoda</taxon>
        <taxon>Insecta</taxon>
        <taxon>Pterygota</taxon>
        <taxon>Neoptera</taxon>
        <taxon>Endopterygota</taxon>
        <taxon>Coleoptera</taxon>
        <taxon>Polyphaga</taxon>
        <taxon>Cucujiformia</taxon>
        <taxon>Curculionidae</taxon>
        <taxon>Scolytinae</taxon>
        <taxon>Dendroctonus</taxon>
    </lineage>
</organism>
<dbReference type="SMART" id="SM00490">
    <property type="entry name" value="HELICc"/>
    <property type="match status" value="1"/>
</dbReference>
<dbReference type="GO" id="GO:0000462">
    <property type="term" value="P:maturation of SSU-rRNA from tricistronic rRNA transcript (SSU-rRNA, 5.8S rRNA, LSU-rRNA)"/>
    <property type="evidence" value="ECO:0007669"/>
    <property type="project" value="TreeGrafter"/>
</dbReference>
<dbReference type="Gene3D" id="3.40.50.300">
    <property type="entry name" value="P-loop containing nucleotide triphosphate hydrolases"/>
    <property type="match status" value="2"/>
</dbReference>
<name>A0AAR5PES3_DENPD</name>
<dbReference type="CDD" id="cd17982">
    <property type="entry name" value="DEXHc_DHX37"/>
    <property type="match status" value="1"/>
</dbReference>
<feature type="region of interest" description="Disordered" evidence="8">
    <location>
        <begin position="506"/>
        <end position="535"/>
    </location>
</feature>
<dbReference type="InterPro" id="IPR001650">
    <property type="entry name" value="Helicase_C-like"/>
</dbReference>
<dbReference type="AlphaFoldDB" id="A0AAR5PES3"/>
<dbReference type="SMART" id="SM00487">
    <property type="entry name" value="DEXDc"/>
    <property type="match status" value="1"/>
</dbReference>
<dbReference type="InterPro" id="IPR056371">
    <property type="entry name" value="DHX37-like_C"/>
</dbReference>
<feature type="region of interest" description="Disordered" evidence="8">
    <location>
        <begin position="176"/>
        <end position="197"/>
    </location>
</feature>
<evidence type="ECO:0000256" key="3">
    <source>
        <dbReference type="ARBA" id="ARBA00022741"/>
    </source>
</evidence>
<evidence type="ECO:0000313" key="11">
    <source>
        <dbReference type="EnsemblMetazoa" id="XP_019759226.1"/>
    </source>
</evidence>
<comment type="catalytic activity">
    <reaction evidence="7">
        <text>ATP + H2O = ADP + phosphate + H(+)</text>
        <dbReference type="Rhea" id="RHEA:13065"/>
        <dbReference type="ChEBI" id="CHEBI:15377"/>
        <dbReference type="ChEBI" id="CHEBI:15378"/>
        <dbReference type="ChEBI" id="CHEBI:30616"/>
        <dbReference type="ChEBI" id="CHEBI:43474"/>
        <dbReference type="ChEBI" id="CHEBI:456216"/>
        <dbReference type="EC" id="3.6.4.13"/>
    </reaction>
</comment>
<dbReference type="InterPro" id="IPR011545">
    <property type="entry name" value="DEAD/DEAH_box_helicase_dom"/>
</dbReference>
<dbReference type="EC" id="3.6.4.13" evidence="2"/>
<evidence type="ECO:0000256" key="7">
    <source>
        <dbReference type="ARBA" id="ARBA00047984"/>
    </source>
</evidence>
<dbReference type="InterPro" id="IPR011709">
    <property type="entry name" value="DEAD-box_helicase_OB_fold"/>
</dbReference>
<evidence type="ECO:0000256" key="1">
    <source>
        <dbReference type="ARBA" id="ARBA00008792"/>
    </source>
</evidence>
<comment type="similarity">
    <text evidence="1">Belongs to the DEAD box helicase family. DEAH subfamily.</text>
</comment>
<keyword evidence="3" id="KW-0547">Nucleotide-binding</keyword>
<evidence type="ECO:0000256" key="8">
    <source>
        <dbReference type="SAM" id="MobiDB-lite"/>
    </source>
</evidence>
<evidence type="ECO:0000256" key="4">
    <source>
        <dbReference type="ARBA" id="ARBA00022801"/>
    </source>
</evidence>
<reference evidence="12" key="1">
    <citation type="journal article" date="2013" name="Genome Biol.">
        <title>Draft genome of the mountain pine beetle, Dendroctonus ponderosae Hopkins, a major forest pest.</title>
        <authorList>
            <person name="Keeling C.I."/>
            <person name="Yuen M.M."/>
            <person name="Liao N.Y."/>
            <person name="Docking T.R."/>
            <person name="Chan S.K."/>
            <person name="Taylor G.A."/>
            <person name="Palmquist D.L."/>
            <person name="Jackman S.D."/>
            <person name="Nguyen A."/>
            <person name="Li M."/>
            <person name="Henderson H."/>
            <person name="Janes J.K."/>
            <person name="Zhao Y."/>
            <person name="Pandoh P."/>
            <person name="Moore R."/>
            <person name="Sperling F.A."/>
            <person name="Huber D.P."/>
            <person name="Birol I."/>
            <person name="Jones S.J."/>
            <person name="Bohlmann J."/>
        </authorList>
    </citation>
    <scope>NUCLEOTIDE SEQUENCE</scope>
</reference>
<protein>
    <recommendedName>
        <fullName evidence="2">RNA helicase</fullName>
        <ecNumber evidence="2">3.6.4.13</ecNumber>
    </recommendedName>
</protein>
<feature type="domain" description="Helicase C-terminal" evidence="10">
    <location>
        <begin position="540"/>
        <end position="726"/>
    </location>
</feature>
<dbReference type="GO" id="GO:0003724">
    <property type="term" value="F:RNA helicase activity"/>
    <property type="evidence" value="ECO:0007669"/>
    <property type="project" value="UniProtKB-EC"/>
</dbReference>
<dbReference type="PANTHER" id="PTHR18934:SF99">
    <property type="entry name" value="ATP-DEPENDENT RNA HELICASE DHX37-RELATED"/>
    <property type="match status" value="1"/>
</dbReference>
<dbReference type="GO" id="GO:0016787">
    <property type="term" value="F:hydrolase activity"/>
    <property type="evidence" value="ECO:0007669"/>
    <property type="project" value="UniProtKB-KW"/>
</dbReference>